<dbReference type="Proteomes" id="UP000824540">
    <property type="component" value="Unassembled WGS sequence"/>
</dbReference>
<dbReference type="AlphaFoldDB" id="A0A8T2NZL5"/>
<comment type="caution">
    <text evidence="1">The sequence shown here is derived from an EMBL/GenBank/DDBJ whole genome shotgun (WGS) entry which is preliminary data.</text>
</comment>
<protein>
    <submittedName>
        <fullName evidence="1">Uncharacterized protein</fullName>
    </submittedName>
</protein>
<keyword evidence="2" id="KW-1185">Reference proteome</keyword>
<evidence type="ECO:0000313" key="1">
    <source>
        <dbReference type="EMBL" id="KAG9342848.1"/>
    </source>
</evidence>
<gene>
    <name evidence="1" type="ORF">JZ751_015055</name>
</gene>
<dbReference type="EMBL" id="JAFBMS010000025">
    <property type="protein sequence ID" value="KAG9342848.1"/>
    <property type="molecule type" value="Genomic_DNA"/>
</dbReference>
<reference evidence="1" key="1">
    <citation type="thesis" date="2021" institute="BYU ScholarsArchive" country="Provo, UT, USA">
        <title>Applications of and Algorithms for Genome Assembly and Genomic Analyses with an Emphasis on Marine Teleosts.</title>
        <authorList>
            <person name="Pickett B.D."/>
        </authorList>
    </citation>
    <scope>NUCLEOTIDE SEQUENCE</scope>
    <source>
        <strain evidence="1">HI-2016</strain>
    </source>
</reference>
<organism evidence="1 2">
    <name type="scientific">Albula glossodonta</name>
    <name type="common">roundjaw bonefish</name>
    <dbReference type="NCBI Taxonomy" id="121402"/>
    <lineage>
        <taxon>Eukaryota</taxon>
        <taxon>Metazoa</taxon>
        <taxon>Chordata</taxon>
        <taxon>Craniata</taxon>
        <taxon>Vertebrata</taxon>
        <taxon>Euteleostomi</taxon>
        <taxon>Actinopterygii</taxon>
        <taxon>Neopterygii</taxon>
        <taxon>Teleostei</taxon>
        <taxon>Albuliformes</taxon>
        <taxon>Albulidae</taxon>
        <taxon>Albula</taxon>
    </lineage>
</organism>
<accession>A0A8T2NZL5</accession>
<sequence>MSLPAPPLQSPSNLGGNRSAGVNVAVVTLQEAGSAPEECHRLGLLLMSHSSMPSTVNRYKLSLKRKWLKKRHKLHFNCLKIGSEHINDTLPHVFFFPGTPEFCPRALLLL</sequence>
<name>A0A8T2NZL5_9TELE</name>
<proteinExistence type="predicted"/>
<evidence type="ECO:0000313" key="2">
    <source>
        <dbReference type="Proteomes" id="UP000824540"/>
    </source>
</evidence>